<dbReference type="PANTHER" id="PTHR46890">
    <property type="entry name" value="NON-LTR RETROLELEMENT REVERSE TRANSCRIPTASE-LIKE PROTEIN-RELATED"/>
    <property type="match status" value="1"/>
</dbReference>
<dbReference type="InterPro" id="IPR000477">
    <property type="entry name" value="RT_dom"/>
</dbReference>
<protein>
    <recommendedName>
        <fullName evidence="1">Reverse transcriptase domain-containing protein</fullName>
    </recommendedName>
</protein>
<name>A0AAE0AHW9_9ROSI</name>
<proteinExistence type="predicted"/>
<comment type="caution">
    <text evidence="2">The sequence shown here is derived from an EMBL/GenBank/DDBJ whole genome shotgun (WGS) entry which is preliminary data.</text>
</comment>
<reference evidence="2" key="1">
    <citation type="journal article" date="2023" name="Plant J.">
        <title>Genome sequences and population genomics provide insights into the demographic history, inbreeding, and mutation load of two 'living fossil' tree species of Dipteronia.</title>
        <authorList>
            <person name="Feng Y."/>
            <person name="Comes H.P."/>
            <person name="Chen J."/>
            <person name="Zhu S."/>
            <person name="Lu R."/>
            <person name="Zhang X."/>
            <person name="Li P."/>
            <person name="Qiu J."/>
            <person name="Olsen K.M."/>
            <person name="Qiu Y."/>
        </authorList>
    </citation>
    <scope>NUCLEOTIDE SEQUENCE</scope>
    <source>
        <strain evidence="2">NBL</strain>
    </source>
</reference>
<dbReference type="AlphaFoldDB" id="A0AAE0AHW9"/>
<dbReference type="Pfam" id="PF00078">
    <property type="entry name" value="RVT_1"/>
    <property type="match status" value="1"/>
</dbReference>
<dbReference type="Proteomes" id="UP001281410">
    <property type="component" value="Unassembled WGS sequence"/>
</dbReference>
<organism evidence="2 3">
    <name type="scientific">Dipteronia sinensis</name>
    <dbReference type="NCBI Taxonomy" id="43782"/>
    <lineage>
        <taxon>Eukaryota</taxon>
        <taxon>Viridiplantae</taxon>
        <taxon>Streptophyta</taxon>
        <taxon>Embryophyta</taxon>
        <taxon>Tracheophyta</taxon>
        <taxon>Spermatophyta</taxon>
        <taxon>Magnoliopsida</taxon>
        <taxon>eudicotyledons</taxon>
        <taxon>Gunneridae</taxon>
        <taxon>Pentapetalae</taxon>
        <taxon>rosids</taxon>
        <taxon>malvids</taxon>
        <taxon>Sapindales</taxon>
        <taxon>Sapindaceae</taxon>
        <taxon>Hippocastanoideae</taxon>
        <taxon>Acereae</taxon>
        <taxon>Dipteronia</taxon>
    </lineage>
</organism>
<dbReference type="EMBL" id="JANJYJ010000004">
    <property type="protein sequence ID" value="KAK3217724.1"/>
    <property type="molecule type" value="Genomic_DNA"/>
</dbReference>
<evidence type="ECO:0000313" key="3">
    <source>
        <dbReference type="Proteomes" id="UP001281410"/>
    </source>
</evidence>
<dbReference type="PANTHER" id="PTHR46890:SF48">
    <property type="entry name" value="RNA-DIRECTED DNA POLYMERASE"/>
    <property type="match status" value="1"/>
</dbReference>
<evidence type="ECO:0000259" key="1">
    <source>
        <dbReference type="Pfam" id="PF00078"/>
    </source>
</evidence>
<evidence type="ECO:0000313" key="2">
    <source>
        <dbReference type="EMBL" id="KAK3217724.1"/>
    </source>
</evidence>
<keyword evidence="3" id="KW-1185">Reference proteome</keyword>
<dbReference type="InterPro" id="IPR052343">
    <property type="entry name" value="Retrotransposon-Effector_Assoc"/>
</dbReference>
<sequence length="318" mass="35795">MIYHRVGPLRPASRNETFSLERPEAKKFTGVPSSTSSEAGICGIVESYFGDHFCSTMPSKDTLNRVLRCISHCLSPGKSTFLDADIAIDDIRKAVFAISPTKVPEPDGLPALFFQQFWHVIGEKISRVCLGVLNDGHDLEDINRTLVTLIPKAAYFRNAIVGFECLHALKYSKKGKKKRLLALKLDMSKAYDRVEWAFLEGMMSKLGFSSSWISRVMHYVTSVFFSFLVNSQIGRSAKPSRGLRQGDPLSPYHFLICEKGLSRLFMEAEGRRDIAGLRYSRGGLNLTHLCFADDSMILRGIVSLLRRFLSAMRWRLGK</sequence>
<gene>
    <name evidence="2" type="ORF">Dsin_011694</name>
</gene>
<feature type="domain" description="Reverse transcriptase" evidence="1">
    <location>
        <begin position="138"/>
        <end position="298"/>
    </location>
</feature>
<accession>A0AAE0AHW9</accession>